<reference evidence="4 5" key="1">
    <citation type="journal article" date="2010" name="J. Bacteriol.">
        <title>Genome sequence of Lentisphaera araneosa HTCC2155T, the type species of the order Lentisphaerales in the phylum Lentisphaerae.</title>
        <authorList>
            <person name="Thrash J.C."/>
            <person name="Cho J.C."/>
            <person name="Vergin K.L."/>
            <person name="Morris R.M."/>
            <person name="Giovannoni S.J."/>
        </authorList>
    </citation>
    <scope>NUCLEOTIDE SEQUENCE [LARGE SCALE GENOMIC DNA]</scope>
    <source>
        <strain evidence="4 5">HTCC2155</strain>
    </source>
</reference>
<protein>
    <recommendedName>
        <fullName evidence="3">TPM domain-containing protein</fullName>
    </recommendedName>
</protein>
<evidence type="ECO:0000313" key="4">
    <source>
        <dbReference type="EMBL" id="EDM26625.1"/>
    </source>
</evidence>
<keyword evidence="2" id="KW-0732">Signal</keyword>
<dbReference type="Proteomes" id="UP000004947">
    <property type="component" value="Unassembled WGS sequence"/>
</dbReference>
<dbReference type="InterPro" id="IPR007621">
    <property type="entry name" value="TPM_dom"/>
</dbReference>
<sequence length="240" mass="26113">MKIKLFFLLLLNLSQFLFAELPVPKRPSLKSHIIDQAQVYSAREEAQLSAYLEQYFKSAKVTMTILTVKSLEGEAIESFSIRVLDEWAKDELFKKEYKSDLLFVFSINDRKWRLEVGKNLEGDIPDAKAGDFLRALPPYFKKGDFFGGTVMIIASCAKASGGKINAKVKPAPKRKKKSAVDYIIFVIFVIFFVMSMFSRGGRGGGIFIMGSGRGGGGFSGGGGWGGGGGGFSGGGASGSW</sequence>
<name>A6DP93_9BACT</name>
<evidence type="ECO:0000256" key="2">
    <source>
        <dbReference type="SAM" id="SignalP"/>
    </source>
</evidence>
<dbReference type="PANTHER" id="PTHR30373">
    <property type="entry name" value="UPF0603 PROTEIN YGCG"/>
    <property type="match status" value="1"/>
</dbReference>
<evidence type="ECO:0000313" key="5">
    <source>
        <dbReference type="Proteomes" id="UP000004947"/>
    </source>
</evidence>
<organism evidence="4 5">
    <name type="scientific">Lentisphaera araneosa HTCC2155</name>
    <dbReference type="NCBI Taxonomy" id="313628"/>
    <lineage>
        <taxon>Bacteria</taxon>
        <taxon>Pseudomonadati</taxon>
        <taxon>Lentisphaerota</taxon>
        <taxon>Lentisphaeria</taxon>
        <taxon>Lentisphaerales</taxon>
        <taxon>Lentisphaeraceae</taxon>
        <taxon>Lentisphaera</taxon>
    </lineage>
</organism>
<evidence type="ECO:0000256" key="1">
    <source>
        <dbReference type="SAM" id="Phobius"/>
    </source>
</evidence>
<dbReference type="RefSeq" id="WP_007279676.1">
    <property type="nucleotide sequence ID" value="NZ_ABCK01000015.1"/>
</dbReference>
<evidence type="ECO:0000259" key="3">
    <source>
        <dbReference type="Pfam" id="PF04536"/>
    </source>
</evidence>
<comment type="caution">
    <text evidence="4">The sequence shown here is derived from an EMBL/GenBank/DDBJ whole genome shotgun (WGS) entry which is preliminary data.</text>
</comment>
<keyword evidence="1" id="KW-0812">Transmembrane</keyword>
<feature type="domain" description="TPM" evidence="3">
    <location>
        <begin position="33"/>
        <end position="157"/>
    </location>
</feature>
<keyword evidence="5" id="KW-1185">Reference proteome</keyword>
<gene>
    <name evidence="4" type="ORF">LNTAR_02417</name>
</gene>
<dbReference type="STRING" id="313628.LNTAR_02417"/>
<dbReference type="AlphaFoldDB" id="A6DP93"/>
<keyword evidence="1" id="KW-0472">Membrane</keyword>
<dbReference type="Pfam" id="PF04536">
    <property type="entry name" value="TPM_phosphatase"/>
    <property type="match status" value="1"/>
</dbReference>
<proteinExistence type="predicted"/>
<dbReference type="Gene3D" id="3.10.310.50">
    <property type="match status" value="1"/>
</dbReference>
<feature type="transmembrane region" description="Helical" evidence="1">
    <location>
        <begin position="179"/>
        <end position="197"/>
    </location>
</feature>
<dbReference type="EMBL" id="ABCK01000015">
    <property type="protein sequence ID" value="EDM26625.1"/>
    <property type="molecule type" value="Genomic_DNA"/>
</dbReference>
<feature type="chain" id="PRO_5002694208" description="TPM domain-containing protein" evidence="2">
    <location>
        <begin position="20"/>
        <end position="240"/>
    </location>
</feature>
<accession>A6DP93</accession>
<feature type="signal peptide" evidence="2">
    <location>
        <begin position="1"/>
        <end position="19"/>
    </location>
</feature>
<keyword evidence="1" id="KW-1133">Transmembrane helix</keyword>
<dbReference type="PANTHER" id="PTHR30373:SF2">
    <property type="entry name" value="UPF0603 PROTEIN YGCG"/>
    <property type="match status" value="1"/>
</dbReference>
<dbReference type="eggNOG" id="COG1512">
    <property type="taxonomic scope" value="Bacteria"/>
</dbReference>